<dbReference type="InterPro" id="IPR030395">
    <property type="entry name" value="GP_PDE_dom"/>
</dbReference>
<accession>A0ABS3L8U6</accession>
<gene>
    <name evidence="3" type="ORF">JZO70_07785</name>
</gene>
<reference evidence="3 4" key="1">
    <citation type="submission" date="2021-03" db="EMBL/GenBank/DDBJ databases">
        <title>Enterococcal diversity collection.</title>
        <authorList>
            <person name="Gilmore M.S."/>
            <person name="Schwartzman J."/>
            <person name="Van Tyne D."/>
            <person name="Martin M."/>
            <person name="Earl A.M."/>
            <person name="Manson A.L."/>
            <person name="Straub T."/>
            <person name="Salamzade R."/>
            <person name="Saavedra J."/>
            <person name="Lebreton F."/>
            <person name="Prichula J."/>
            <person name="Schaufler K."/>
            <person name="Gaca A."/>
            <person name="Sgardioli B."/>
            <person name="Wagenaar J."/>
            <person name="Strong T."/>
        </authorList>
    </citation>
    <scope>NUCLEOTIDE SEQUENCE [LARGE SCALE GENOMIC DNA]</scope>
    <source>
        <strain evidence="3 4">669A</strain>
    </source>
</reference>
<dbReference type="Pfam" id="PF08481">
    <property type="entry name" value="GBS_Bsp-like"/>
    <property type="match status" value="1"/>
</dbReference>
<evidence type="ECO:0000313" key="4">
    <source>
        <dbReference type="Proteomes" id="UP000664601"/>
    </source>
</evidence>
<dbReference type="PROSITE" id="PS51704">
    <property type="entry name" value="GP_PDE"/>
    <property type="match status" value="1"/>
</dbReference>
<dbReference type="InterPro" id="IPR013688">
    <property type="entry name" value="GBS_Bsp-like"/>
</dbReference>
<dbReference type="RefSeq" id="WP_207672986.1">
    <property type="nucleotide sequence ID" value="NZ_JAFREM010000012.1"/>
</dbReference>
<dbReference type="EMBL" id="JAFREM010000012">
    <property type="protein sequence ID" value="MBO1306057.1"/>
    <property type="molecule type" value="Genomic_DNA"/>
</dbReference>
<keyword evidence="1" id="KW-0472">Membrane</keyword>
<dbReference type="Gene3D" id="3.20.20.190">
    <property type="entry name" value="Phosphatidylinositol (PI) phosphodiesterase"/>
    <property type="match status" value="1"/>
</dbReference>
<keyword evidence="1" id="KW-1133">Transmembrane helix</keyword>
<evidence type="ECO:0000259" key="2">
    <source>
        <dbReference type="PROSITE" id="PS51704"/>
    </source>
</evidence>
<dbReference type="SUPFAM" id="SSF51695">
    <property type="entry name" value="PLC-like phosphodiesterases"/>
    <property type="match status" value="1"/>
</dbReference>
<comment type="caution">
    <text evidence="3">The sequence shown here is derived from an EMBL/GenBank/DDBJ whole genome shotgun (WGS) entry which is preliminary data.</text>
</comment>
<dbReference type="PANTHER" id="PTHR46211:SF14">
    <property type="entry name" value="GLYCEROPHOSPHODIESTER PHOSPHODIESTERASE"/>
    <property type="match status" value="1"/>
</dbReference>
<name>A0ABS3L8U6_9ENTE</name>
<dbReference type="Gene3D" id="2.60.40.3760">
    <property type="match status" value="2"/>
</dbReference>
<organism evidence="3 4">
    <name type="scientific">Candidatus Enterococcus moelleringii</name>
    <dbReference type="NCBI Taxonomy" id="2815325"/>
    <lineage>
        <taxon>Bacteria</taxon>
        <taxon>Bacillati</taxon>
        <taxon>Bacillota</taxon>
        <taxon>Bacilli</taxon>
        <taxon>Lactobacillales</taxon>
        <taxon>Enterococcaceae</taxon>
        <taxon>Enterococcus</taxon>
    </lineage>
</organism>
<dbReference type="Proteomes" id="UP000664601">
    <property type="component" value="Unassembled WGS sequence"/>
</dbReference>
<proteinExistence type="predicted"/>
<keyword evidence="1" id="KW-0812">Transmembrane</keyword>
<feature type="domain" description="GP-PDE" evidence="2">
    <location>
        <begin position="365"/>
        <end position="600"/>
    </location>
</feature>
<dbReference type="PANTHER" id="PTHR46211">
    <property type="entry name" value="GLYCEROPHOSPHORYL DIESTER PHOSPHODIESTERASE"/>
    <property type="match status" value="1"/>
</dbReference>
<dbReference type="Pfam" id="PF03009">
    <property type="entry name" value="GDPD"/>
    <property type="match status" value="1"/>
</dbReference>
<sequence>MDKSLKSPYTAYMSKFNFLKIIRIGGSILLVLICAFVGRRVDAPVSSSEIIQDSLFSQTNFPKYASADNFKWNSQDDSWVNSQYAETLDNQFQQKNEFNSRPVFRLINSEKKQTIYHLMADLTYTSDVEEVAFVVWGAEDQSDMKKYPAVFDPAAKIWQADVPIIDHKVAGRYQVRLLMTKTDDRSDELNFGEFEVTQPTVSAKLDTTRTDKGQFDLSIQVQSAADIEKLEVPVWAKEDKSDLKVYEAQQQDPTTYKIRMDYEDFDFKNGTYHSEVFLTSKNGLSAQSEQNKAEIKLTLPKRVRVLEEATIYQNRALTEGATPLERNATVEVEGVVYNDEQKIFKTKEGYIPADNLDVSEKSENVQYVSHRGNSRVAPENSIPAFQQATTWGVESDARMTKDRQWVMMHDDTVDRMTNGTGLVSELTLAEINGLRIDHGTNVETYDQSQLVVPTLEDYLIAVQSIGKTPVIDLKPTEMTAADYDSLAYLIDYYGFAESGMVISFDYPHLQEIKQRLPNIHVQLLSDELNEQLITDVYNLGSNAGLDIRYDSIISQVELVAQAQARGLRVNAWTIPKKEWKTAKRLGVDFITAKTGPKKKA</sequence>
<protein>
    <submittedName>
        <fullName evidence="3">GBS Bsp-like repeat-containing protein</fullName>
    </submittedName>
</protein>
<evidence type="ECO:0000256" key="1">
    <source>
        <dbReference type="SAM" id="Phobius"/>
    </source>
</evidence>
<keyword evidence="4" id="KW-1185">Reference proteome</keyword>
<evidence type="ECO:0000313" key="3">
    <source>
        <dbReference type="EMBL" id="MBO1306057.1"/>
    </source>
</evidence>
<feature type="transmembrane region" description="Helical" evidence="1">
    <location>
        <begin position="21"/>
        <end position="38"/>
    </location>
</feature>
<dbReference type="InterPro" id="IPR017946">
    <property type="entry name" value="PLC-like_Pdiesterase_TIM-brl"/>
</dbReference>